<evidence type="ECO:0000313" key="2">
    <source>
        <dbReference type="Proteomes" id="UP000252519"/>
    </source>
</evidence>
<dbReference type="OrthoDB" id="5841676at2759"/>
<dbReference type="AlphaFoldDB" id="A0A368GK39"/>
<gene>
    <name evidence="1" type="ORF">ANCCAN_09258</name>
</gene>
<reference evidence="1 2" key="1">
    <citation type="submission" date="2014-10" db="EMBL/GenBank/DDBJ databases">
        <title>Draft genome of the hookworm Ancylostoma caninum.</title>
        <authorList>
            <person name="Mitreva M."/>
        </authorList>
    </citation>
    <scope>NUCLEOTIDE SEQUENCE [LARGE SCALE GENOMIC DNA]</scope>
    <source>
        <strain evidence="1 2">Baltimore</strain>
    </source>
</reference>
<protein>
    <submittedName>
        <fullName evidence="1">Uncharacterized protein</fullName>
    </submittedName>
</protein>
<keyword evidence="2" id="KW-1185">Reference proteome</keyword>
<sequence length="79" mass="8693">MISYLYPRSKRMRSCNFVSIELPPAIYNAKNLIGVGAGPKGAPTLPSLFLTPAELAMFSHEPPAPQRGLFLTYEVRGIE</sequence>
<name>A0A368GK39_ANCCA</name>
<comment type="caution">
    <text evidence="1">The sequence shown here is derived from an EMBL/GenBank/DDBJ whole genome shotgun (WGS) entry which is preliminary data.</text>
</comment>
<evidence type="ECO:0000313" key="1">
    <source>
        <dbReference type="EMBL" id="RCN44743.1"/>
    </source>
</evidence>
<dbReference type="Proteomes" id="UP000252519">
    <property type="component" value="Unassembled WGS sequence"/>
</dbReference>
<proteinExistence type="predicted"/>
<organism evidence="1 2">
    <name type="scientific">Ancylostoma caninum</name>
    <name type="common">Dog hookworm</name>
    <dbReference type="NCBI Taxonomy" id="29170"/>
    <lineage>
        <taxon>Eukaryota</taxon>
        <taxon>Metazoa</taxon>
        <taxon>Ecdysozoa</taxon>
        <taxon>Nematoda</taxon>
        <taxon>Chromadorea</taxon>
        <taxon>Rhabditida</taxon>
        <taxon>Rhabditina</taxon>
        <taxon>Rhabditomorpha</taxon>
        <taxon>Strongyloidea</taxon>
        <taxon>Ancylostomatidae</taxon>
        <taxon>Ancylostomatinae</taxon>
        <taxon>Ancylostoma</taxon>
    </lineage>
</organism>
<accession>A0A368GK39</accession>
<dbReference type="EMBL" id="JOJR01000121">
    <property type="protein sequence ID" value="RCN44743.1"/>
    <property type="molecule type" value="Genomic_DNA"/>
</dbReference>